<proteinExistence type="predicted"/>
<feature type="compositionally biased region" description="Pro residues" evidence="1">
    <location>
        <begin position="74"/>
        <end position="83"/>
    </location>
</feature>
<name>A0AAV9EIE4_ACOCL</name>
<reference evidence="2" key="2">
    <citation type="submission" date="2023-06" db="EMBL/GenBank/DDBJ databases">
        <authorList>
            <person name="Ma L."/>
            <person name="Liu K.-W."/>
            <person name="Li Z."/>
            <person name="Hsiao Y.-Y."/>
            <person name="Qi Y."/>
            <person name="Fu T."/>
            <person name="Tang G."/>
            <person name="Zhang D."/>
            <person name="Sun W.-H."/>
            <person name="Liu D.-K."/>
            <person name="Li Y."/>
            <person name="Chen G.-Z."/>
            <person name="Liu X.-D."/>
            <person name="Liao X.-Y."/>
            <person name="Jiang Y.-T."/>
            <person name="Yu X."/>
            <person name="Hao Y."/>
            <person name="Huang J."/>
            <person name="Zhao X.-W."/>
            <person name="Ke S."/>
            <person name="Chen Y.-Y."/>
            <person name="Wu W.-L."/>
            <person name="Hsu J.-L."/>
            <person name="Lin Y.-F."/>
            <person name="Huang M.-D."/>
            <person name="Li C.-Y."/>
            <person name="Huang L."/>
            <person name="Wang Z.-W."/>
            <person name="Zhao X."/>
            <person name="Zhong W.-Y."/>
            <person name="Peng D.-H."/>
            <person name="Ahmad S."/>
            <person name="Lan S."/>
            <person name="Zhang J.-S."/>
            <person name="Tsai W.-C."/>
            <person name="Van De Peer Y."/>
            <person name="Liu Z.-J."/>
        </authorList>
    </citation>
    <scope>NUCLEOTIDE SEQUENCE</scope>
    <source>
        <strain evidence="2">CP</strain>
        <tissue evidence="2">Leaves</tissue>
    </source>
</reference>
<dbReference type="EMBL" id="JAUJYO010000007">
    <property type="protein sequence ID" value="KAK1312899.1"/>
    <property type="molecule type" value="Genomic_DNA"/>
</dbReference>
<feature type="region of interest" description="Disordered" evidence="1">
    <location>
        <begin position="64"/>
        <end position="83"/>
    </location>
</feature>
<dbReference type="Proteomes" id="UP001180020">
    <property type="component" value="Unassembled WGS sequence"/>
</dbReference>
<evidence type="ECO:0000313" key="2">
    <source>
        <dbReference type="EMBL" id="KAK1312899.1"/>
    </source>
</evidence>
<keyword evidence="3" id="KW-1185">Reference proteome</keyword>
<comment type="caution">
    <text evidence="2">The sequence shown here is derived from an EMBL/GenBank/DDBJ whole genome shotgun (WGS) entry which is preliminary data.</text>
</comment>
<organism evidence="2 3">
    <name type="scientific">Acorus calamus</name>
    <name type="common">Sweet flag</name>
    <dbReference type="NCBI Taxonomy" id="4465"/>
    <lineage>
        <taxon>Eukaryota</taxon>
        <taxon>Viridiplantae</taxon>
        <taxon>Streptophyta</taxon>
        <taxon>Embryophyta</taxon>
        <taxon>Tracheophyta</taxon>
        <taxon>Spermatophyta</taxon>
        <taxon>Magnoliopsida</taxon>
        <taxon>Liliopsida</taxon>
        <taxon>Acoraceae</taxon>
        <taxon>Acorus</taxon>
    </lineage>
</organism>
<evidence type="ECO:0000313" key="3">
    <source>
        <dbReference type="Proteomes" id="UP001180020"/>
    </source>
</evidence>
<dbReference type="AlphaFoldDB" id="A0AAV9EIE4"/>
<reference evidence="2" key="1">
    <citation type="journal article" date="2023" name="Nat. Commun.">
        <title>Diploid and tetraploid genomes of Acorus and the evolution of monocots.</title>
        <authorList>
            <person name="Ma L."/>
            <person name="Liu K.W."/>
            <person name="Li Z."/>
            <person name="Hsiao Y.Y."/>
            <person name="Qi Y."/>
            <person name="Fu T."/>
            <person name="Tang G.D."/>
            <person name="Zhang D."/>
            <person name="Sun W.H."/>
            <person name="Liu D.K."/>
            <person name="Li Y."/>
            <person name="Chen G.Z."/>
            <person name="Liu X.D."/>
            <person name="Liao X.Y."/>
            <person name="Jiang Y.T."/>
            <person name="Yu X."/>
            <person name="Hao Y."/>
            <person name="Huang J."/>
            <person name="Zhao X.W."/>
            <person name="Ke S."/>
            <person name="Chen Y.Y."/>
            <person name="Wu W.L."/>
            <person name="Hsu J.L."/>
            <person name="Lin Y.F."/>
            <person name="Huang M.D."/>
            <person name="Li C.Y."/>
            <person name="Huang L."/>
            <person name="Wang Z.W."/>
            <person name="Zhao X."/>
            <person name="Zhong W.Y."/>
            <person name="Peng D.H."/>
            <person name="Ahmad S."/>
            <person name="Lan S."/>
            <person name="Zhang J.S."/>
            <person name="Tsai W.C."/>
            <person name="Van de Peer Y."/>
            <person name="Liu Z.J."/>
        </authorList>
    </citation>
    <scope>NUCLEOTIDE SEQUENCE</scope>
    <source>
        <strain evidence="2">CP</strain>
    </source>
</reference>
<sequence>MALKLSLQLQEDNLISFTTLDTQPNSRVEDINVMPFNTAVAANGGTVDFKNEISGGIDCKDFKRSSTKARTKTTPPPRTVRTD</sequence>
<protein>
    <submittedName>
        <fullName evidence="2">Uncharacterized protein</fullName>
    </submittedName>
</protein>
<accession>A0AAV9EIE4</accession>
<gene>
    <name evidence="2" type="ORF">QJS10_CPA07g00307</name>
</gene>
<evidence type="ECO:0000256" key="1">
    <source>
        <dbReference type="SAM" id="MobiDB-lite"/>
    </source>
</evidence>